<sequence>MRNIYKAVILATTLALATSCSDDYLDRQPSDSISKTQLLSTPEGAEVALNGVYRNMYKGQNDSHDSFGETAVNIGNDIKGEDLYPASRGHNYFIGDYNWQSRLASYRRPYFVWYYYYGNIANLNEVINATENMNGDQDQIDNVRGQALTLRGYFYFKLVQMYQFTYKGHENAPGVPLYTEPSVAETTPKDRATVQEVYDQVLSDLAEGQKLLKGKTPKHISNVDEHVADGILARVYLVINDWDNAAKYASAARSGFDLLPGSKYSYGFSKGSKSDGWIWGMEVNAEQKTTYNSFFSHMDNTAYNYASLGAQKCMSKVLYDQLGDDDVRKALVVDPNNISDDKPYTEVPYMYNKFVMEEPSTWAADYVLMRAEEMLLIEAEAKAELGQDAAAATLLQELVAQRDASKDVSSLTGDALKQEIDLQRRVELWGEGHRMLDILRKKIGLDRTNSSHDEVLAAVMKTDPEDYRMLLQIPQEEFDANPNIKIQNK</sequence>
<keyword evidence="5" id="KW-0998">Cell outer membrane</keyword>
<keyword evidence="9" id="KW-1185">Reference proteome</keyword>
<dbReference type="RefSeq" id="WP_169665512.1">
    <property type="nucleotide sequence ID" value="NZ_CP076133.1"/>
</dbReference>
<name>A0AAX1NAN0_9BACT</name>
<dbReference type="CDD" id="cd08977">
    <property type="entry name" value="SusD"/>
    <property type="match status" value="1"/>
</dbReference>
<feature type="domain" description="RagB/SusD" evidence="6">
    <location>
        <begin position="335"/>
        <end position="488"/>
    </location>
</feature>
<gene>
    <name evidence="8" type="ORF">KMW28_27360</name>
</gene>
<dbReference type="KEGG" id="fya:KMW28_27360"/>
<keyword evidence="4" id="KW-0472">Membrane</keyword>
<dbReference type="InterPro" id="IPR011990">
    <property type="entry name" value="TPR-like_helical_dom_sf"/>
</dbReference>
<reference evidence="8 9" key="1">
    <citation type="submission" date="2021-05" db="EMBL/GenBank/DDBJ databases">
        <title>Comparative genomic studies on the polysaccharide-degrading batcterial strains of the Flammeovirga genus.</title>
        <authorList>
            <person name="Zewei F."/>
            <person name="Zheng Z."/>
            <person name="Yu L."/>
            <person name="Ruyue G."/>
            <person name="Yanhong M."/>
            <person name="Yuanyuan C."/>
            <person name="Jingyan G."/>
            <person name="Wenjun H."/>
        </authorList>
    </citation>
    <scope>NUCLEOTIDE SEQUENCE [LARGE SCALE GENOMIC DNA]</scope>
    <source>
        <strain evidence="8 9">NBRC:100898</strain>
    </source>
</reference>
<dbReference type="AlphaFoldDB" id="A0AAX1NAN0"/>
<dbReference type="PROSITE" id="PS51257">
    <property type="entry name" value="PROKAR_LIPOPROTEIN"/>
    <property type="match status" value="1"/>
</dbReference>
<dbReference type="InterPro" id="IPR012944">
    <property type="entry name" value="SusD_RagB_dom"/>
</dbReference>
<comment type="similarity">
    <text evidence="2">Belongs to the SusD family.</text>
</comment>
<evidence type="ECO:0000259" key="6">
    <source>
        <dbReference type="Pfam" id="PF07980"/>
    </source>
</evidence>
<comment type="subcellular location">
    <subcellularLocation>
        <location evidence="1">Cell outer membrane</location>
    </subcellularLocation>
</comment>
<evidence type="ECO:0000259" key="7">
    <source>
        <dbReference type="Pfam" id="PF14322"/>
    </source>
</evidence>
<protein>
    <submittedName>
        <fullName evidence="8">RagB/SusD family nutrient uptake outer membrane protein</fullName>
    </submittedName>
</protein>
<organism evidence="8 9">
    <name type="scientific">Flammeovirga yaeyamensis</name>
    <dbReference type="NCBI Taxonomy" id="367791"/>
    <lineage>
        <taxon>Bacteria</taxon>
        <taxon>Pseudomonadati</taxon>
        <taxon>Bacteroidota</taxon>
        <taxon>Cytophagia</taxon>
        <taxon>Cytophagales</taxon>
        <taxon>Flammeovirgaceae</taxon>
        <taxon>Flammeovirga</taxon>
    </lineage>
</organism>
<dbReference type="InterPro" id="IPR033985">
    <property type="entry name" value="SusD-like_N"/>
</dbReference>
<dbReference type="SUPFAM" id="SSF48452">
    <property type="entry name" value="TPR-like"/>
    <property type="match status" value="1"/>
</dbReference>
<keyword evidence="3" id="KW-0732">Signal</keyword>
<dbReference type="Pfam" id="PF14322">
    <property type="entry name" value="SusD-like_3"/>
    <property type="match status" value="1"/>
</dbReference>
<proteinExistence type="inferred from homology"/>
<dbReference type="Proteomes" id="UP000678679">
    <property type="component" value="Chromosome 2"/>
</dbReference>
<accession>A0AAX1NAN0</accession>
<feature type="domain" description="SusD-like N-terminal" evidence="7">
    <location>
        <begin position="23"/>
        <end position="237"/>
    </location>
</feature>
<evidence type="ECO:0000313" key="8">
    <source>
        <dbReference type="EMBL" id="QWG04620.1"/>
    </source>
</evidence>
<dbReference type="GO" id="GO:0009279">
    <property type="term" value="C:cell outer membrane"/>
    <property type="evidence" value="ECO:0007669"/>
    <property type="project" value="UniProtKB-SubCell"/>
</dbReference>
<dbReference type="Pfam" id="PF07980">
    <property type="entry name" value="SusD_RagB"/>
    <property type="match status" value="1"/>
</dbReference>
<dbReference type="Gene3D" id="1.25.40.390">
    <property type="match status" value="1"/>
</dbReference>
<evidence type="ECO:0000256" key="5">
    <source>
        <dbReference type="ARBA" id="ARBA00023237"/>
    </source>
</evidence>
<evidence type="ECO:0000256" key="2">
    <source>
        <dbReference type="ARBA" id="ARBA00006275"/>
    </source>
</evidence>
<dbReference type="EMBL" id="CP076133">
    <property type="protein sequence ID" value="QWG04620.1"/>
    <property type="molecule type" value="Genomic_DNA"/>
</dbReference>
<evidence type="ECO:0000256" key="1">
    <source>
        <dbReference type="ARBA" id="ARBA00004442"/>
    </source>
</evidence>
<evidence type="ECO:0000313" key="9">
    <source>
        <dbReference type="Proteomes" id="UP000678679"/>
    </source>
</evidence>
<evidence type="ECO:0000256" key="3">
    <source>
        <dbReference type="ARBA" id="ARBA00022729"/>
    </source>
</evidence>
<evidence type="ECO:0000256" key="4">
    <source>
        <dbReference type="ARBA" id="ARBA00023136"/>
    </source>
</evidence>